<dbReference type="AlphaFoldDB" id="A0A934JR76"/>
<proteinExistence type="predicted"/>
<dbReference type="InterPro" id="IPR011990">
    <property type="entry name" value="TPR-like_helical_dom_sf"/>
</dbReference>
<dbReference type="SMART" id="SM00028">
    <property type="entry name" value="TPR"/>
    <property type="match status" value="2"/>
</dbReference>
<dbReference type="InterPro" id="IPR019734">
    <property type="entry name" value="TPR_rpt"/>
</dbReference>
<comment type="caution">
    <text evidence="6">The sequence shown here is derived from an EMBL/GenBank/DDBJ whole genome shotgun (WGS) entry which is preliminary data.</text>
</comment>
<dbReference type="PANTHER" id="PTHR47870">
    <property type="entry name" value="CYTOCHROME C-TYPE BIOGENESIS PROTEIN CCMH"/>
    <property type="match status" value="1"/>
</dbReference>
<protein>
    <recommendedName>
        <fullName evidence="8">Formate-dependent nitrite reductase complex subunit NrfG</fullName>
    </recommendedName>
</protein>
<accession>A0A934JR76</accession>
<keyword evidence="7" id="KW-1185">Reference proteome</keyword>
<feature type="repeat" description="TPR" evidence="3">
    <location>
        <begin position="135"/>
        <end position="168"/>
    </location>
</feature>
<keyword evidence="1" id="KW-0677">Repeat</keyword>
<dbReference type="SUPFAM" id="SSF48452">
    <property type="entry name" value="TPR-like"/>
    <property type="match status" value="1"/>
</dbReference>
<evidence type="ECO:0000256" key="1">
    <source>
        <dbReference type="ARBA" id="ARBA00022737"/>
    </source>
</evidence>
<sequence length="381" mass="42854">MLIGSIFYLYRSVAGHSHSKNDAVAFSRVRRAEIAEEVEEGRLTAIESSQLLLDVDAEVSSQGIVKKRFLQSNIRLARWLLLSLVSVVTLGSVSLYERLGYAKEVAFTQDLQAKALTPARISDFLQYRSRRYDRVEDWYYEATDFMSAGRYKEAVSAFAKALKKLPLDANNRASLQAEYAQAIFYANDNKSSAEMRTVVDEILAKVPNQATALGLKGVDEFSQKNYLAALLAWQEAIRYNADSTERIALLSGIERAREAGNIDYQQVPAVITNQLLVRIVWDPKNIQWQSNDVLLVYAVEQGKKMPVAIQRIFPTDLKQPILLTNLDALMPTKTLGETERVDLIVRLANINDQDLTKGRIIGAKRGLLTNRKEILIIKVAL</sequence>
<dbReference type="Pfam" id="PF23914">
    <property type="entry name" value="TPR_CcmH_CycH"/>
    <property type="match status" value="1"/>
</dbReference>
<dbReference type="EMBL" id="JAEMNX010000002">
    <property type="protein sequence ID" value="MBJ7536766.1"/>
    <property type="molecule type" value="Genomic_DNA"/>
</dbReference>
<evidence type="ECO:0000259" key="5">
    <source>
        <dbReference type="Pfam" id="PF23914"/>
    </source>
</evidence>
<evidence type="ECO:0000259" key="4">
    <source>
        <dbReference type="Pfam" id="PF23892"/>
    </source>
</evidence>
<evidence type="ECO:0000313" key="7">
    <source>
        <dbReference type="Proteomes" id="UP000628710"/>
    </source>
</evidence>
<dbReference type="Pfam" id="PF23892">
    <property type="entry name" value="Ig_CycH"/>
    <property type="match status" value="1"/>
</dbReference>
<dbReference type="InterPro" id="IPR056413">
    <property type="entry name" value="TPR_CcmH_CycH"/>
</dbReference>
<evidence type="ECO:0000256" key="3">
    <source>
        <dbReference type="PROSITE-ProRule" id="PRU00339"/>
    </source>
</evidence>
<keyword evidence="2 3" id="KW-0802">TPR repeat</keyword>
<dbReference type="GO" id="GO:0005886">
    <property type="term" value="C:plasma membrane"/>
    <property type="evidence" value="ECO:0007669"/>
    <property type="project" value="TreeGrafter"/>
</dbReference>
<dbReference type="InterPro" id="IPR056412">
    <property type="entry name" value="Ig_CycH"/>
</dbReference>
<reference evidence="6" key="1">
    <citation type="submission" date="2020-12" db="EMBL/GenBank/DDBJ databases">
        <title>Marinomonas arctica sp. nov., a psychrotolerant bacterium isolated from the Arctic.</title>
        <authorList>
            <person name="Zhang Y."/>
        </authorList>
    </citation>
    <scope>NUCLEOTIDE SEQUENCE</scope>
    <source>
        <strain evidence="6">C1424</strain>
    </source>
</reference>
<dbReference type="Proteomes" id="UP000628710">
    <property type="component" value="Unassembled WGS sequence"/>
</dbReference>
<feature type="domain" description="Cytochrome c-type biogenesis protein H Ig-like" evidence="4">
    <location>
        <begin position="287"/>
        <end position="373"/>
    </location>
</feature>
<evidence type="ECO:0000313" key="6">
    <source>
        <dbReference type="EMBL" id="MBJ7536766.1"/>
    </source>
</evidence>
<feature type="domain" description="Cytochrome c-type biogenesis protein H TPR" evidence="5">
    <location>
        <begin position="134"/>
        <end position="238"/>
    </location>
</feature>
<organism evidence="6 7">
    <name type="scientific">Marinomonas transparens</name>
    <dbReference type="NCBI Taxonomy" id="2795388"/>
    <lineage>
        <taxon>Bacteria</taxon>
        <taxon>Pseudomonadati</taxon>
        <taxon>Pseudomonadota</taxon>
        <taxon>Gammaproteobacteria</taxon>
        <taxon>Oceanospirillales</taxon>
        <taxon>Oceanospirillaceae</taxon>
        <taxon>Marinomonas</taxon>
    </lineage>
</organism>
<evidence type="ECO:0008006" key="8">
    <source>
        <dbReference type="Google" id="ProtNLM"/>
    </source>
</evidence>
<gene>
    <name evidence="6" type="ORF">I8J31_03640</name>
</gene>
<dbReference type="PROSITE" id="PS50005">
    <property type="entry name" value="TPR"/>
    <property type="match status" value="1"/>
</dbReference>
<name>A0A934JR76_9GAMM</name>
<dbReference type="PANTHER" id="PTHR47870:SF4">
    <property type="entry name" value="CYTOCHROME C-TYPE BIOGENESIS PROTEIN CYCH"/>
    <property type="match status" value="1"/>
</dbReference>
<evidence type="ECO:0000256" key="2">
    <source>
        <dbReference type="ARBA" id="ARBA00022803"/>
    </source>
</evidence>
<dbReference type="Gene3D" id="1.25.40.10">
    <property type="entry name" value="Tetratricopeptide repeat domain"/>
    <property type="match status" value="1"/>
</dbReference>
<dbReference type="InterPro" id="IPR051263">
    <property type="entry name" value="C-type_cytochrome_biogenesis"/>
</dbReference>